<dbReference type="GO" id="GO:0004519">
    <property type="term" value="F:endonuclease activity"/>
    <property type="evidence" value="ECO:0007669"/>
    <property type="project" value="UniProtKB-KW"/>
</dbReference>
<keyword evidence="1" id="KW-0378">Hydrolase</keyword>
<keyword evidence="2" id="KW-1185">Reference proteome</keyword>
<organism evidence="1 2">
    <name type="scientific">Paenibacillus sedimenti</name>
    <dbReference type="NCBI Taxonomy" id="2770274"/>
    <lineage>
        <taxon>Bacteria</taxon>
        <taxon>Bacillati</taxon>
        <taxon>Bacillota</taxon>
        <taxon>Bacilli</taxon>
        <taxon>Bacillales</taxon>
        <taxon>Paenibacillaceae</taxon>
        <taxon>Paenibacillus</taxon>
    </lineage>
</organism>
<dbReference type="Pfam" id="PF26595">
    <property type="entry name" value="A_ENA"/>
    <property type="match status" value="1"/>
</dbReference>
<keyword evidence="1" id="KW-0255">Endonuclease</keyword>
<dbReference type="AlphaFoldDB" id="A0A926KQH8"/>
<evidence type="ECO:0000313" key="1">
    <source>
        <dbReference type="EMBL" id="MBD0381607.1"/>
    </source>
</evidence>
<accession>A0A926KQH8</accession>
<dbReference type="EMBL" id="JACVVD010000005">
    <property type="protein sequence ID" value="MBD0381607.1"/>
    <property type="molecule type" value="Genomic_DNA"/>
</dbReference>
<reference evidence="1" key="1">
    <citation type="submission" date="2020-09" db="EMBL/GenBank/DDBJ databases">
        <title>Draft Genome Sequence of Paenibacillus sp. WST5.</title>
        <authorList>
            <person name="Bao Z."/>
        </authorList>
    </citation>
    <scope>NUCLEOTIDE SEQUENCE</scope>
    <source>
        <strain evidence="1">WST5</strain>
    </source>
</reference>
<evidence type="ECO:0000313" key="2">
    <source>
        <dbReference type="Proteomes" id="UP000650466"/>
    </source>
</evidence>
<name>A0A926KQH8_9BACL</name>
<dbReference type="InterPro" id="IPR058705">
    <property type="entry name" value="A_ENA"/>
</dbReference>
<dbReference type="Proteomes" id="UP000650466">
    <property type="component" value="Unassembled WGS sequence"/>
</dbReference>
<proteinExistence type="predicted"/>
<comment type="caution">
    <text evidence="1">The sequence shown here is derived from an EMBL/GenBank/DDBJ whole genome shotgun (WGS) entry which is preliminary data.</text>
</comment>
<gene>
    <name evidence="1" type="ORF">ICC18_15905</name>
</gene>
<dbReference type="RefSeq" id="WP_188175418.1">
    <property type="nucleotide sequence ID" value="NZ_JACVVD010000005.1"/>
</dbReference>
<keyword evidence="1" id="KW-0540">Nuclease</keyword>
<sequence length="113" mass="12225">MDRTESYLTILDATAKIQFNVALILEAKALHAEKSRNWICHHLSTSAYESNSDHIKKTGDIHEQLIAVIEGITKMEAAFAKNLGVLIAEEESTGLDAGGGLGDLLNLGDGFDK</sequence>
<protein>
    <submittedName>
        <fullName evidence="1">Restriction endonuclease subunit S</fullName>
    </submittedName>
</protein>